<dbReference type="GO" id="GO:0046540">
    <property type="term" value="C:U4/U6 x U5 tri-snRNP complex"/>
    <property type="evidence" value="ECO:0007669"/>
    <property type="project" value="InterPro"/>
</dbReference>
<dbReference type="AlphaFoldDB" id="A0A9N9NEC0"/>
<dbReference type="EMBL" id="CAJVPP010014859">
    <property type="protein sequence ID" value="CAG8725369.1"/>
    <property type="molecule type" value="Genomic_DNA"/>
</dbReference>
<organism evidence="1 2">
    <name type="scientific">Funneliformis mosseae</name>
    <name type="common">Endomycorrhizal fungus</name>
    <name type="synonym">Glomus mosseae</name>
    <dbReference type="NCBI Taxonomy" id="27381"/>
    <lineage>
        <taxon>Eukaryota</taxon>
        <taxon>Fungi</taxon>
        <taxon>Fungi incertae sedis</taxon>
        <taxon>Mucoromycota</taxon>
        <taxon>Glomeromycotina</taxon>
        <taxon>Glomeromycetes</taxon>
        <taxon>Glomerales</taxon>
        <taxon>Glomeraceae</taxon>
        <taxon>Funneliformis</taxon>
    </lineage>
</organism>
<proteinExistence type="predicted"/>
<name>A0A9N9NEC0_FUNMO</name>
<feature type="non-terminal residue" evidence="1">
    <location>
        <position position="83"/>
    </location>
</feature>
<protein>
    <submittedName>
        <fullName evidence="1">14613_t:CDS:1</fullName>
    </submittedName>
</protein>
<evidence type="ECO:0000313" key="1">
    <source>
        <dbReference type="EMBL" id="CAG8725369.1"/>
    </source>
</evidence>
<dbReference type="GO" id="GO:0071011">
    <property type="term" value="C:precatalytic spliceosome"/>
    <property type="evidence" value="ECO:0007669"/>
    <property type="project" value="TreeGrafter"/>
</dbReference>
<evidence type="ECO:0000313" key="2">
    <source>
        <dbReference type="Proteomes" id="UP000789375"/>
    </source>
</evidence>
<gene>
    <name evidence="1" type="ORF">FMOSSE_LOCUS15299</name>
</gene>
<sequence length="83" mass="9566">MKEIDDSEEDRNVNLEVEMKSVKDVRKVAKLLGSRQMREVLTVNTNRSQQIMGPVVEDPEYKLIVQANNLTVDIDNEILLVHM</sequence>
<dbReference type="PANTHER" id="PTHR13904">
    <property type="entry name" value="PRE-MRNA SPLICING FACTOR PRP31"/>
    <property type="match status" value="1"/>
</dbReference>
<dbReference type="Proteomes" id="UP000789375">
    <property type="component" value="Unassembled WGS sequence"/>
</dbReference>
<comment type="caution">
    <text evidence="1">The sequence shown here is derived from an EMBL/GenBank/DDBJ whole genome shotgun (WGS) entry which is preliminary data.</text>
</comment>
<reference evidence="1" key="1">
    <citation type="submission" date="2021-06" db="EMBL/GenBank/DDBJ databases">
        <authorList>
            <person name="Kallberg Y."/>
            <person name="Tangrot J."/>
            <person name="Rosling A."/>
        </authorList>
    </citation>
    <scope>NUCLEOTIDE SEQUENCE</scope>
    <source>
        <strain evidence="1">87-6 pot B 2015</strain>
    </source>
</reference>
<accession>A0A9N9NEC0</accession>
<dbReference type="Gene3D" id="1.10.287.4070">
    <property type="match status" value="1"/>
</dbReference>
<dbReference type="GO" id="GO:0005687">
    <property type="term" value="C:U4 snRNP"/>
    <property type="evidence" value="ECO:0007669"/>
    <property type="project" value="TreeGrafter"/>
</dbReference>
<dbReference type="GO" id="GO:0000244">
    <property type="term" value="P:spliceosomal tri-snRNP complex assembly"/>
    <property type="evidence" value="ECO:0007669"/>
    <property type="project" value="InterPro"/>
</dbReference>
<dbReference type="PANTHER" id="PTHR13904:SF0">
    <property type="entry name" value="U4_U6 SMALL NUCLEAR RIBONUCLEOPROTEIN PRP31"/>
    <property type="match status" value="1"/>
</dbReference>
<keyword evidence="2" id="KW-1185">Reference proteome</keyword>
<dbReference type="InterPro" id="IPR027105">
    <property type="entry name" value="Prp31"/>
</dbReference>